<dbReference type="Gene3D" id="1.10.10.60">
    <property type="entry name" value="Homeodomain-like"/>
    <property type="match status" value="1"/>
</dbReference>
<keyword evidence="5" id="KW-1133">Transmembrane helix</keyword>
<dbReference type="PANTHER" id="PTHR43280:SF2">
    <property type="entry name" value="HTH-TYPE TRANSCRIPTIONAL REGULATOR EXSA"/>
    <property type="match status" value="1"/>
</dbReference>
<keyword evidence="3" id="KW-0804">Transcription</keyword>
<dbReference type="EMBL" id="VDCS01000005">
    <property type="protein sequence ID" value="TNJ45271.1"/>
    <property type="molecule type" value="Genomic_DNA"/>
</dbReference>
<dbReference type="Proteomes" id="UP000308713">
    <property type="component" value="Unassembled WGS sequence"/>
</dbReference>
<keyword evidence="1" id="KW-0805">Transcription regulation</keyword>
<evidence type="ECO:0000259" key="6">
    <source>
        <dbReference type="PROSITE" id="PS01124"/>
    </source>
</evidence>
<keyword evidence="5" id="KW-0472">Membrane</keyword>
<comment type="caution">
    <text evidence="7">The sequence shown here is derived from an EMBL/GenBank/DDBJ whole genome shotgun (WGS) entry which is preliminary data.</text>
</comment>
<evidence type="ECO:0000256" key="1">
    <source>
        <dbReference type="ARBA" id="ARBA00023015"/>
    </source>
</evidence>
<feature type="domain" description="HTH araC/xylS-type" evidence="6">
    <location>
        <begin position="13"/>
        <end position="112"/>
    </location>
</feature>
<dbReference type="SUPFAM" id="SSF46689">
    <property type="entry name" value="Homeodomain-like"/>
    <property type="match status" value="1"/>
</dbReference>
<evidence type="ECO:0000313" key="7">
    <source>
        <dbReference type="EMBL" id="TNJ45271.1"/>
    </source>
</evidence>
<dbReference type="InterPro" id="IPR011990">
    <property type="entry name" value="TPR-like_helical_dom_sf"/>
</dbReference>
<name>A0A5C4SNF3_9FLAO</name>
<accession>A0A5C4SNF3</accession>
<evidence type="ECO:0000256" key="3">
    <source>
        <dbReference type="ARBA" id="ARBA00023163"/>
    </source>
</evidence>
<dbReference type="InterPro" id="IPR018060">
    <property type="entry name" value="HTH_AraC"/>
</dbReference>
<dbReference type="Pfam" id="PF12833">
    <property type="entry name" value="HTH_18"/>
    <property type="match status" value="1"/>
</dbReference>
<gene>
    <name evidence="7" type="ORF">FGF67_06055</name>
</gene>
<dbReference type="PANTHER" id="PTHR43280">
    <property type="entry name" value="ARAC-FAMILY TRANSCRIPTIONAL REGULATOR"/>
    <property type="match status" value="1"/>
</dbReference>
<dbReference type="InterPro" id="IPR009057">
    <property type="entry name" value="Homeodomain-like_sf"/>
</dbReference>
<organism evidence="7 8">
    <name type="scientific">Allotamlana fucoidanivorans</name>
    <dbReference type="NCBI Taxonomy" id="2583814"/>
    <lineage>
        <taxon>Bacteria</taxon>
        <taxon>Pseudomonadati</taxon>
        <taxon>Bacteroidota</taxon>
        <taxon>Flavobacteriia</taxon>
        <taxon>Flavobacteriales</taxon>
        <taxon>Flavobacteriaceae</taxon>
        <taxon>Allotamlana</taxon>
    </lineage>
</organism>
<keyword evidence="4" id="KW-0802">TPR repeat</keyword>
<feature type="repeat" description="TPR" evidence="4">
    <location>
        <begin position="462"/>
        <end position="495"/>
    </location>
</feature>
<dbReference type="SUPFAM" id="SSF48452">
    <property type="entry name" value="TPR-like"/>
    <property type="match status" value="2"/>
</dbReference>
<proteinExistence type="predicted"/>
<keyword evidence="8" id="KW-1185">Reference proteome</keyword>
<dbReference type="PROSITE" id="PS01124">
    <property type="entry name" value="HTH_ARAC_FAMILY_2"/>
    <property type="match status" value="1"/>
</dbReference>
<dbReference type="GO" id="GO:0043565">
    <property type="term" value="F:sequence-specific DNA binding"/>
    <property type="evidence" value="ECO:0007669"/>
    <property type="project" value="InterPro"/>
</dbReference>
<evidence type="ECO:0000256" key="2">
    <source>
        <dbReference type="ARBA" id="ARBA00023125"/>
    </source>
</evidence>
<dbReference type="OrthoDB" id="9779074at2"/>
<protein>
    <submittedName>
        <fullName evidence="7">Helix-turn-helix domain-containing protein</fullName>
    </submittedName>
</protein>
<dbReference type="SMART" id="SM00342">
    <property type="entry name" value="HTH_ARAC"/>
    <property type="match status" value="1"/>
</dbReference>
<dbReference type="RefSeq" id="WP_139695750.1">
    <property type="nucleotide sequence ID" value="NZ_CP074074.1"/>
</dbReference>
<feature type="transmembrane region" description="Helical" evidence="5">
    <location>
        <begin position="143"/>
        <end position="162"/>
    </location>
</feature>
<evidence type="ECO:0000256" key="5">
    <source>
        <dbReference type="SAM" id="Phobius"/>
    </source>
</evidence>
<reference evidence="7 8" key="1">
    <citation type="submission" date="2019-05" db="EMBL/GenBank/DDBJ databases">
        <title>Tamlana fucoidanivorans sp. nov., isolated from the surface of algae collected from Fujian province in China.</title>
        <authorList>
            <person name="Li J."/>
        </authorList>
    </citation>
    <scope>NUCLEOTIDE SEQUENCE [LARGE SCALE GENOMIC DNA]</scope>
    <source>
        <strain evidence="7 8">CW2-9</strain>
    </source>
</reference>
<sequence>MNSQSSLGQSFVERLNNILEENYHDENFGVNDLASNIGVSRSQLHRKLKRLNGVSTSQYIKIFRLQKGYELLKDYEKNVSEVAYAVGFNSPSYFTKCFQQHYKCSPGELKHKTENIHTNAEINLNRNTKKAYFQLGTLKLRSVHLGVLFFIALGIGVFYFYAGNTKTQKPKSIAILPLKVNSNLMDSDVLSEGIHDGLTKSLGQINQFNVLSRATTVKYKNSSKTKAKIIKELGVDFIVSGEVYYSDNDSMRLNITINKVDGVNAGSINYNTSLEHIVSIQNLVAQKIAKLTGMPYVSENQFHSANHRVVNTSAYKNYIRGMYYLHKSSQEDFDKGLQFLYKALDDDPAEPLAYAGLAYGYVILGHSASQNKDVFEKALMAANRAIELDTSLLEAYAAIASIHIYHDRNWYEAEKLFDYLLTKNPSMANVHYDYSWYCLLVGDRAKALQHHELAEKLDPLNAKYIAWSGWMLAYYGDYKGAMEKVERALEIAPNNAIAYLAKGFIYRQQNDFLNAKEAYGKLYENSPGMVASLGGIYAEMGDFEKANEIIEQVNNWPNSPWKNWSLAVLYAQSNQAEMAVKMLEKEPKHAFVAWAAVVPAFDKIKDHKDFKTFASNLKIPVRNNQNLLVQK</sequence>
<dbReference type="PROSITE" id="PS50005">
    <property type="entry name" value="TPR"/>
    <property type="match status" value="1"/>
</dbReference>
<keyword evidence="2" id="KW-0238">DNA-binding</keyword>
<evidence type="ECO:0000313" key="8">
    <source>
        <dbReference type="Proteomes" id="UP000308713"/>
    </source>
</evidence>
<keyword evidence="5" id="KW-0812">Transmembrane</keyword>
<dbReference type="Gene3D" id="3.40.50.10070">
    <property type="entry name" value="TolB, N-terminal domain"/>
    <property type="match status" value="1"/>
</dbReference>
<dbReference type="GO" id="GO:0003700">
    <property type="term" value="F:DNA-binding transcription factor activity"/>
    <property type="evidence" value="ECO:0007669"/>
    <property type="project" value="InterPro"/>
</dbReference>
<dbReference type="SMART" id="SM00028">
    <property type="entry name" value="TPR"/>
    <property type="match status" value="4"/>
</dbReference>
<dbReference type="AlphaFoldDB" id="A0A5C4SNF3"/>
<dbReference type="InterPro" id="IPR019734">
    <property type="entry name" value="TPR_rpt"/>
</dbReference>
<dbReference type="Gene3D" id="1.25.40.10">
    <property type="entry name" value="Tetratricopeptide repeat domain"/>
    <property type="match status" value="2"/>
</dbReference>
<dbReference type="Pfam" id="PF13181">
    <property type="entry name" value="TPR_8"/>
    <property type="match status" value="1"/>
</dbReference>
<evidence type="ECO:0000256" key="4">
    <source>
        <dbReference type="PROSITE-ProRule" id="PRU00339"/>
    </source>
</evidence>